<keyword evidence="3" id="KW-0812">Transmembrane</keyword>
<evidence type="ECO:0000256" key="3">
    <source>
        <dbReference type="SAM" id="Phobius"/>
    </source>
</evidence>
<evidence type="ECO:0000259" key="4">
    <source>
        <dbReference type="Pfam" id="PF10145"/>
    </source>
</evidence>
<name>A0ABS2UVE6_9ACTN</name>
<feature type="transmembrane region" description="Helical" evidence="3">
    <location>
        <begin position="646"/>
        <end position="668"/>
    </location>
</feature>
<feature type="domain" description="Phage tail tape measure protein" evidence="4">
    <location>
        <begin position="354"/>
        <end position="553"/>
    </location>
</feature>
<dbReference type="Pfam" id="PF10145">
    <property type="entry name" value="PhageMin_Tail"/>
    <property type="match status" value="1"/>
</dbReference>
<accession>A0ABS2UVE6</accession>
<dbReference type="PANTHER" id="PTHR37813">
    <property type="entry name" value="FELS-2 PROPHAGE PROTEIN"/>
    <property type="match status" value="1"/>
</dbReference>
<evidence type="ECO:0000313" key="5">
    <source>
        <dbReference type="EMBL" id="MBM9621033.1"/>
    </source>
</evidence>
<feature type="coiled-coil region" evidence="2">
    <location>
        <begin position="1233"/>
        <end position="1294"/>
    </location>
</feature>
<evidence type="ECO:0000256" key="1">
    <source>
        <dbReference type="ARBA" id="ARBA00022612"/>
    </source>
</evidence>
<sequence length="1633" mass="168176">MAVRTVRVLLTGTVTPYTTAMRAAARTTATTAASIQTSMRAASARATASMTTMARATAAQAARATAAVRGMAARVSADVTRMSVRTSAAVRAALAPIPALAARMGISLRVAAAMGSAALTTMAVRGAAAFTTIRAAALRAATTAVTLGGRWSTGAAIASAAWARAAAMVSASAATARTVGGAAAGWLSSRWAAAGTVASGAWARAGSVITAAMTATRAGAGAAATWIGGRWTAAAAAASGAWVRTSAVVTAATTGMRTAAGTAAGWVAARWAAAATAVGRSFAAMRLAGYAAGASIMGVATGGRRSLEAMRGASLGLVAAFGLAAYAAARFEKSMSEVRAVTGGSAADMRKLEAAALEAGQATIYSATEAAKAEAELARAGISTADIIGGALRGSLDLAASGQLELGEAAIISAQAMNAFKMSGVEVGHIADVISAGAGKSATNVHDMGMAFRQAALLSSQTGLSLEETVGTLSLFAQNALTGSDAGTSLKVMLQRLVPQSKEAASMMDSIGLSAYNSRGEFVGLTALAGQMRESFSRLTPEARNAAMATIFGSDAVRAATVLYEAGAGGVTEWTRAVNDSGYATRVAATMTDNLSGDLERLKGALETALISSGSAANAVLRDMAQALTSVVNWYNSLSPAMQSSVTVAAGLVGVLGLIGAGLLLMLPRIMLVRRELVALGMTAARTRTMMMGLGKVGLIVAGMALVGEGVQYLTRRFGEAPASVAKMTQSMVDFAQKGRAVGEMSRVFGENMDGLGEAVQRIAHPTGMERFNNAMDEIFTLGMADPIKLAEAREQIKAIDEGLAALVASGATEAAATNFRAFAAEAEKGGTSTEKFRTLLPGYTDALATADTQSKLAADGQGELADATSMAADEMQDTRTEAERLADALNTLNGVSISAAQSEIGFRGSLADLTATVKENGQSMDITSEAGRKVKGAFLDAADAAMEHAQAVAEQQGSVEAGNTALEKDIRLLRETMKAAGFGKEAIDQLTASYLQVPDTVSTRMDTNVKTAVGELEGLQQKIKNTKGKSVTLNALTATAEKNLKDLGFKVTHMKDGKVKVDLPTGGTRAAITSIQRWLDAIRSKTVTVTTRHVVVGSGAGARQTGSHGTSLREADGGLVEFYAGGGVRRENHIAQIARGGTWRVWAEDETQGESYIPHARSKWPRSRLIAEETVRRLGGKGVAWNANGSVSGGLTGFTYTPTGASVLGGPGDAMERYNKAFEALQKAWADLNSAITEAKKKADALREAEKNLAKVRKDGGTRKQIEAAREKVEDARAAKRKADARVRQERADVAAAQKATGAGRASRATGPVNLAAYQKQLGDSLAATEKWRKNLTVIGARGGDEVRQMLEQMGEAGYGLVQSLAGASDAQFKDIVAKLKKTGDMAKATLADFTQQLTGVNKQQGQFSADLQQLAAMGYGDLAMALAAQGDATAMQLARGAVTGGARERDAANKAVQNNRATLTGEDLAASLVLLSTLRGGPGRGYAELVAAGLDPGTIRALVPRMLGQIQALPEENKAHFLRQWTQQGGGVAMARGGILTRPTAVLAAEAGDVESWIPVNGSPRSRGLLSATAQLMGYSLTPAARYGAARGGGATSVREGDRHYSVTLNGARQTSAEQARDVVRHMELLT</sequence>
<protein>
    <submittedName>
        <fullName evidence="5">Phage tail tape measure protein</fullName>
    </submittedName>
</protein>
<evidence type="ECO:0000256" key="2">
    <source>
        <dbReference type="SAM" id="Coils"/>
    </source>
</evidence>
<evidence type="ECO:0000313" key="6">
    <source>
        <dbReference type="Proteomes" id="UP000664109"/>
    </source>
</evidence>
<keyword evidence="3" id="KW-0472">Membrane</keyword>
<keyword evidence="2" id="KW-0175">Coiled coil</keyword>
<dbReference type="InterPro" id="IPR010090">
    <property type="entry name" value="Phage_tape_meas"/>
</dbReference>
<dbReference type="EMBL" id="JAFEJA010000001">
    <property type="protein sequence ID" value="MBM9621033.1"/>
    <property type="molecule type" value="Genomic_DNA"/>
</dbReference>
<dbReference type="NCBIfam" id="TIGR01760">
    <property type="entry name" value="tape_meas_TP901"/>
    <property type="match status" value="1"/>
</dbReference>
<dbReference type="Proteomes" id="UP000664109">
    <property type="component" value="Unassembled WGS sequence"/>
</dbReference>
<feature type="transmembrane region" description="Helical" evidence="3">
    <location>
        <begin position="689"/>
        <end position="708"/>
    </location>
</feature>
<dbReference type="PANTHER" id="PTHR37813:SF1">
    <property type="entry name" value="FELS-2 PROPHAGE PROTEIN"/>
    <property type="match status" value="1"/>
</dbReference>
<dbReference type="RefSeq" id="WP_205374940.1">
    <property type="nucleotide sequence ID" value="NZ_JAFEJA010000001.1"/>
</dbReference>
<proteinExistence type="predicted"/>
<reference evidence="5 6" key="1">
    <citation type="journal article" date="2016" name="Arch. Microbiol.">
        <title>Streptomyces zhihengii sp. nov., isolated from rhizospheric soil of Psammosilene tunicoides.</title>
        <authorList>
            <person name="Huang M.J."/>
            <person name="Fei J.J."/>
            <person name="Salam N."/>
            <person name="Kim C.J."/>
            <person name="Hozzein W.N."/>
            <person name="Xiao M."/>
            <person name="Huang H.Q."/>
            <person name="Li W.J."/>
        </authorList>
    </citation>
    <scope>NUCLEOTIDE SEQUENCE [LARGE SCALE GENOMIC DNA]</scope>
    <source>
        <strain evidence="5 6">YIM T102</strain>
    </source>
</reference>
<keyword evidence="3" id="KW-1133">Transmembrane helix</keyword>
<gene>
    <name evidence="5" type="ORF">JE024_20270</name>
</gene>
<organism evidence="5 6">
    <name type="scientific">Streptomyces zhihengii</name>
    <dbReference type="NCBI Taxonomy" id="1818004"/>
    <lineage>
        <taxon>Bacteria</taxon>
        <taxon>Bacillati</taxon>
        <taxon>Actinomycetota</taxon>
        <taxon>Actinomycetes</taxon>
        <taxon>Kitasatosporales</taxon>
        <taxon>Streptomycetaceae</taxon>
        <taxon>Streptomyces</taxon>
    </lineage>
</organism>
<keyword evidence="1" id="KW-1188">Viral release from host cell</keyword>
<comment type="caution">
    <text evidence="5">The sequence shown here is derived from an EMBL/GenBank/DDBJ whole genome shotgun (WGS) entry which is preliminary data.</text>
</comment>
<keyword evidence="6" id="KW-1185">Reference proteome</keyword>